<comment type="subcellular location">
    <subcellularLocation>
        <location evidence="1">Membrane</location>
        <topology evidence="1">Multi-pass membrane protein</topology>
    </subcellularLocation>
</comment>
<sequence length="304" mass="32782">MSVSSSLRNSTTLQGIAWMILTSFLFVGMTGIVRHLGSDMPAIEAAFIRYLLGSLIILPMVIRHWPGIPNKRNTRLYISRGLVHGVGVMLWFYAMARIPIAEVTAIGYVAPIFVTIGAAIFLGEKLQFRRIGGVVAGFVGALIILRPGFQEIQLGQIAQLCAAPLFAVSFLIAKKLTGTQSSSMIVGMLSIGCTITLLPGAIIQWRTPTEHELAWLFLAAVIATAGHYTLTRAFQAAPITVTQPLGFLQLVWATILGILVFGEPLDPFVTIGGAVIVGAATYISHRELQVSRQARTPSAIETKV</sequence>
<feature type="transmembrane region" description="Helical" evidence="6">
    <location>
        <begin position="77"/>
        <end position="94"/>
    </location>
</feature>
<reference evidence="8 9" key="1">
    <citation type="submission" date="2019-12" db="EMBL/GenBank/DDBJ databases">
        <title>Snethiella sp. nov. sp. isolated from sea sand.</title>
        <authorList>
            <person name="Kim J."/>
            <person name="Jeong S.E."/>
            <person name="Jung H.S."/>
            <person name="Jeon C.O."/>
        </authorList>
    </citation>
    <scope>NUCLEOTIDE SEQUENCE [LARGE SCALE GENOMIC DNA]</scope>
    <source>
        <strain evidence="8 9">DP05</strain>
    </source>
</reference>
<feature type="transmembrane region" description="Helical" evidence="6">
    <location>
        <begin position="185"/>
        <end position="207"/>
    </location>
</feature>
<proteinExistence type="inferred from homology"/>
<evidence type="ECO:0000256" key="3">
    <source>
        <dbReference type="ARBA" id="ARBA00022692"/>
    </source>
</evidence>
<dbReference type="EMBL" id="WTUW01000002">
    <property type="protein sequence ID" value="MZR31387.1"/>
    <property type="molecule type" value="Genomic_DNA"/>
</dbReference>
<dbReference type="AlphaFoldDB" id="A0A6L8WB77"/>
<organism evidence="8 9">
    <name type="scientific">Sneathiella litorea</name>
    <dbReference type="NCBI Taxonomy" id="2606216"/>
    <lineage>
        <taxon>Bacteria</taxon>
        <taxon>Pseudomonadati</taxon>
        <taxon>Pseudomonadota</taxon>
        <taxon>Alphaproteobacteria</taxon>
        <taxon>Sneathiellales</taxon>
        <taxon>Sneathiellaceae</taxon>
        <taxon>Sneathiella</taxon>
    </lineage>
</organism>
<comment type="caution">
    <text evidence="8">The sequence shown here is derived from an EMBL/GenBank/DDBJ whole genome shotgun (WGS) entry which is preliminary data.</text>
</comment>
<evidence type="ECO:0000313" key="9">
    <source>
        <dbReference type="Proteomes" id="UP000476030"/>
    </source>
</evidence>
<protein>
    <submittedName>
        <fullName evidence="8">EamA family transporter</fullName>
    </submittedName>
</protein>
<name>A0A6L8WB77_9PROT</name>
<evidence type="ECO:0000256" key="5">
    <source>
        <dbReference type="ARBA" id="ARBA00023136"/>
    </source>
</evidence>
<feature type="transmembrane region" description="Helical" evidence="6">
    <location>
        <begin position="213"/>
        <end position="230"/>
    </location>
</feature>
<feature type="domain" description="EamA" evidence="7">
    <location>
        <begin position="155"/>
        <end position="283"/>
    </location>
</feature>
<dbReference type="GO" id="GO:0016020">
    <property type="term" value="C:membrane"/>
    <property type="evidence" value="ECO:0007669"/>
    <property type="project" value="UniProtKB-SubCell"/>
</dbReference>
<evidence type="ECO:0000259" key="7">
    <source>
        <dbReference type="Pfam" id="PF00892"/>
    </source>
</evidence>
<dbReference type="Gene3D" id="1.10.3730.20">
    <property type="match status" value="2"/>
</dbReference>
<evidence type="ECO:0000256" key="1">
    <source>
        <dbReference type="ARBA" id="ARBA00004141"/>
    </source>
</evidence>
<keyword evidence="4 6" id="KW-1133">Transmembrane helix</keyword>
<dbReference type="Proteomes" id="UP000476030">
    <property type="component" value="Unassembled WGS sequence"/>
</dbReference>
<feature type="transmembrane region" description="Helical" evidence="6">
    <location>
        <begin position="131"/>
        <end position="149"/>
    </location>
</feature>
<feature type="transmembrane region" description="Helical" evidence="6">
    <location>
        <begin position="45"/>
        <end position="65"/>
    </location>
</feature>
<dbReference type="RefSeq" id="WP_161315894.1">
    <property type="nucleotide sequence ID" value="NZ_WTUW01000002.1"/>
</dbReference>
<feature type="domain" description="EamA" evidence="7">
    <location>
        <begin position="15"/>
        <end position="145"/>
    </location>
</feature>
<dbReference type="PANTHER" id="PTHR22911:SF6">
    <property type="entry name" value="SOLUTE CARRIER FAMILY 35 MEMBER G1"/>
    <property type="match status" value="1"/>
</dbReference>
<evidence type="ECO:0000256" key="4">
    <source>
        <dbReference type="ARBA" id="ARBA00022989"/>
    </source>
</evidence>
<feature type="transmembrane region" description="Helical" evidence="6">
    <location>
        <begin position="100"/>
        <end position="122"/>
    </location>
</feature>
<feature type="transmembrane region" description="Helical" evidence="6">
    <location>
        <begin position="155"/>
        <end position="173"/>
    </location>
</feature>
<evidence type="ECO:0000256" key="6">
    <source>
        <dbReference type="SAM" id="Phobius"/>
    </source>
</evidence>
<keyword evidence="9" id="KW-1185">Reference proteome</keyword>
<dbReference type="InterPro" id="IPR000620">
    <property type="entry name" value="EamA_dom"/>
</dbReference>
<keyword evidence="5 6" id="KW-0472">Membrane</keyword>
<accession>A0A6L8WB77</accession>
<evidence type="ECO:0000256" key="2">
    <source>
        <dbReference type="ARBA" id="ARBA00009853"/>
    </source>
</evidence>
<dbReference type="SUPFAM" id="SSF103481">
    <property type="entry name" value="Multidrug resistance efflux transporter EmrE"/>
    <property type="match status" value="2"/>
</dbReference>
<comment type="similarity">
    <text evidence="2">Belongs to the drug/metabolite transporter (DMT) superfamily. 10 TMS drug/metabolite exporter (DME) (TC 2.A.7.3) family.</text>
</comment>
<feature type="transmembrane region" description="Helical" evidence="6">
    <location>
        <begin position="242"/>
        <end position="262"/>
    </location>
</feature>
<dbReference type="InterPro" id="IPR037185">
    <property type="entry name" value="EmrE-like"/>
</dbReference>
<keyword evidence="3 6" id="KW-0812">Transmembrane</keyword>
<dbReference type="PANTHER" id="PTHR22911">
    <property type="entry name" value="ACYL-MALONYL CONDENSING ENZYME-RELATED"/>
    <property type="match status" value="1"/>
</dbReference>
<dbReference type="Pfam" id="PF00892">
    <property type="entry name" value="EamA"/>
    <property type="match status" value="2"/>
</dbReference>
<feature type="transmembrane region" description="Helical" evidence="6">
    <location>
        <begin position="268"/>
        <end position="285"/>
    </location>
</feature>
<evidence type="ECO:0000313" key="8">
    <source>
        <dbReference type="EMBL" id="MZR31387.1"/>
    </source>
</evidence>
<gene>
    <name evidence="8" type="ORF">GQE98_12155</name>
</gene>
<feature type="transmembrane region" description="Helical" evidence="6">
    <location>
        <begin position="12"/>
        <end position="33"/>
    </location>
</feature>